<keyword evidence="2" id="KW-1185">Reference proteome</keyword>
<dbReference type="EMBL" id="MU006308">
    <property type="protein sequence ID" value="KAF2850037.1"/>
    <property type="molecule type" value="Genomic_DNA"/>
</dbReference>
<evidence type="ECO:0000313" key="2">
    <source>
        <dbReference type="Proteomes" id="UP000799423"/>
    </source>
</evidence>
<gene>
    <name evidence="1" type="ORF">T440DRAFT_112997</name>
</gene>
<protein>
    <submittedName>
        <fullName evidence="1">Uncharacterized protein</fullName>
    </submittedName>
</protein>
<accession>A0A6A7B5R8</accession>
<dbReference type="Proteomes" id="UP000799423">
    <property type="component" value="Unassembled WGS sequence"/>
</dbReference>
<name>A0A6A7B5R8_9PLEO</name>
<sequence length="138" mass="15283">MVPAGSATSKPGRKPTVGSLYDRRASFGAELYHMVSISSAYGTCNPALWTHMDRYDFSVAESVVRTRSIVHGRCKEHLACDPAPRSMCYWNLAISVVAAFEALSRRELLECTHQQWNGITTIYASFRGGRSKSATLHI</sequence>
<organism evidence="1 2">
    <name type="scientific">Plenodomus tracheiphilus IPT5</name>
    <dbReference type="NCBI Taxonomy" id="1408161"/>
    <lineage>
        <taxon>Eukaryota</taxon>
        <taxon>Fungi</taxon>
        <taxon>Dikarya</taxon>
        <taxon>Ascomycota</taxon>
        <taxon>Pezizomycotina</taxon>
        <taxon>Dothideomycetes</taxon>
        <taxon>Pleosporomycetidae</taxon>
        <taxon>Pleosporales</taxon>
        <taxon>Pleosporineae</taxon>
        <taxon>Leptosphaeriaceae</taxon>
        <taxon>Plenodomus</taxon>
    </lineage>
</organism>
<reference evidence="1" key="1">
    <citation type="submission" date="2020-01" db="EMBL/GenBank/DDBJ databases">
        <authorList>
            <consortium name="DOE Joint Genome Institute"/>
            <person name="Haridas S."/>
            <person name="Albert R."/>
            <person name="Binder M."/>
            <person name="Bloem J."/>
            <person name="Labutti K."/>
            <person name="Salamov A."/>
            <person name="Andreopoulos B."/>
            <person name="Baker S.E."/>
            <person name="Barry K."/>
            <person name="Bills G."/>
            <person name="Bluhm B.H."/>
            <person name="Cannon C."/>
            <person name="Castanera R."/>
            <person name="Culley D.E."/>
            <person name="Daum C."/>
            <person name="Ezra D."/>
            <person name="Gonzalez J.B."/>
            <person name="Henrissat B."/>
            <person name="Kuo A."/>
            <person name="Liang C."/>
            <person name="Lipzen A."/>
            <person name="Lutzoni F."/>
            <person name="Magnuson J."/>
            <person name="Mondo S."/>
            <person name="Nolan M."/>
            <person name="Ohm R."/>
            <person name="Pangilinan J."/>
            <person name="Park H.-J."/>
            <person name="Ramirez L."/>
            <person name="Alfaro M."/>
            <person name="Sun H."/>
            <person name="Tritt A."/>
            <person name="Yoshinaga Y."/>
            <person name="Zwiers L.-H."/>
            <person name="Turgeon B.G."/>
            <person name="Goodwin S.B."/>
            <person name="Spatafora J.W."/>
            <person name="Crous P.W."/>
            <person name="Grigoriev I.V."/>
        </authorList>
    </citation>
    <scope>NUCLEOTIDE SEQUENCE</scope>
    <source>
        <strain evidence="1">IPT5</strain>
    </source>
</reference>
<proteinExistence type="predicted"/>
<evidence type="ECO:0000313" key="1">
    <source>
        <dbReference type="EMBL" id="KAF2850037.1"/>
    </source>
</evidence>
<dbReference type="AlphaFoldDB" id="A0A6A7B5R8"/>